<accession>A0A183K2A7</accession>
<feature type="region of interest" description="Disordered" evidence="1">
    <location>
        <begin position="613"/>
        <end position="639"/>
    </location>
</feature>
<evidence type="ECO:0000313" key="3">
    <source>
        <dbReference type="Proteomes" id="UP000279833"/>
    </source>
</evidence>
<evidence type="ECO:0000256" key="1">
    <source>
        <dbReference type="SAM" id="MobiDB-lite"/>
    </source>
</evidence>
<protein>
    <submittedName>
        <fullName evidence="4">HECT domain-containing protein</fullName>
    </submittedName>
</protein>
<reference evidence="4" key="1">
    <citation type="submission" date="2016-06" db="UniProtKB">
        <authorList>
            <consortium name="WormBaseParasite"/>
        </authorList>
    </citation>
    <scope>IDENTIFICATION</scope>
</reference>
<feature type="region of interest" description="Disordered" evidence="1">
    <location>
        <begin position="117"/>
        <end position="137"/>
    </location>
</feature>
<dbReference type="GO" id="GO:0036396">
    <property type="term" value="C:RNA N6-methyladenosine methyltransferase complex"/>
    <property type="evidence" value="ECO:0007669"/>
    <property type="project" value="TreeGrafter"/>
</dbReference>
<feature type="region of interest" description="Disordered" evidence="1">
    <location>
        <begin position="7"/>
        <end position="85"/>
    </location>
</feature>
<sequence>MAIEILRSTIKPYSSENGNSPKSSTRDTNRNQILNETEKQEKQSTESTLNDGDNIENSCSKTVESLSSSSSMNKNNDSAGELNAPSTKLLLNPQPILDPRLTSQQDLGINALRHQSVNHQSENSENAASSPEPSSSVNLRRQNFLNVVDSVLSDYSDKTSCICVQIKLLQCLSLLVDVKLSTTNTKYTNNSDVKCSDEDSTSDEDEAQFLADNLPDLNLLKELVLILIKHINHPDRDMTTLPSALDPLIIITEHDPGFVIVKESLDSSTAFNNGQHLFANLVQRVNDSFSADNPDCQATLTGCLRLIQSLLTDHSTLPLTFMSKCINWNECEELDSASLGVQIDDKHVNKTSNLFTRQLHISGERVRELLGWSGSGDQGKPVRDLHALLEPLLPTRFFMCLLNYSPCKLTTSTARLVATTKINEDSLSDELNMYKLRSKLPNARSLSVLIRDHQKKFVKLNLDGKNLKTTQNQSIKCLFENFSAAYDKISEDIDMELPLSGSKYIGHQIPVSISYQNDLVHCDLNDIATNGCNKMRIRDELAKYGHLNDASEVAIRHQKRRRGQSSIIQTGTTFKKFVAPMRGRGFILRNATPSNSSSSNTAPVALGSTIGQLNSNLTGIRGDPFRSRPLNTSRPPSLHVDDFTKLEKEEGIIEETTHARQYRDNRTMRGRGARFGTVRGAFSNHSTVNLSSMPNVPFGIKIPTINPLHTTSLLPNWSVGARSIPLLPFSLEPRANQERRERHGR</sequence>
<reference evidence="2 3" key="2">
    <citation type="submission" date="2018-11" db="EMBL/GenBank/DDBJ databases">
        <authorList>
            <consortium name="Pathogen Informatics"/>
        </authorList>
    </citation>
    <scope>NUCLEOTIDE SEQUENCE [LARGE SCALE GENOMIC DNA]</scope>
    <source>
        <strain evidence="2">Dakar</strain>
        <strain evidence="3">Dakar, Senegal</strain>
    </source>
</reference>
<dbReference type="Proteomes" id="UP000279833">
    <property type="component" value="Unassembled WGS sequence"/>
</dbReference>
<feature type="compositionally biased region" description="Low complexity" evidence="1">
    <location>
        <begin position="58"/>
        <end position="71"/>
    </location>
</feature>
<keyword evidence="3" id="KW-1185">Reference proteome</keyword>
<evidence type="ECO:0000313" key="2">
    <source>
        <dbReference type="EMBL" id="VDP34224.1"/>
    </source>
</evidence>
<feature type="compositionally biased region" description="Polar residues" evidence="1">
    <location>
        <begin position="11"/>
        <end position="23"/>
    </location>
</feature>
<dbReference type="AlphaFoldDB" id="A0A183K2A7"/>
<evidence type="ECO:0000313" key="4">
    <source>
        <dbReference type="WBParaSite" id="SCUD_0000912001-mRNA-1"/>
    </source>
</evidence>
<name>A0A183K2A7_9TREM</name>
<dbReference type="InterPro" id="IPR026736">
    <property type="entry name" value="Virilizer"/>
</dbReference>
<dbReference type="PANTHER" id="PTHR23185">
    <property type="entry name" value="PROTEIN VIRILIZER HOMOLOG"/>
    <property type="match status" value="1"/>
</dbReference>
<feature type="compositionally biased region" description="Polar residues" evidence="1">
    <location>
        <begin position="45"/>
        <end position="57"/>
    </location>
</feature>
<organism evidence="4">
    <name type="scientific">Schistosoma curassoni</name>
    <dbReference type="NCBI Taxonomy" id="6186"/>
    <lineage>
        <taxon>Eukaryota</taxon>
        <taxon>Metazoa</taxon>
        <taxon>Spiralia</taxon>
        <taxon>Lophotrochozoa</taxon>
        <taxon>Platyhelminthes</taxon>
        <taxon>Trematoda</taxon>
        <taxon>Digenea</taxon>
        <taxon>Strigeidida</taxon>
        <taxon>Schistosomatoidea</taxon>
        <taxon>Schistosomatidae</taxon>
        <taxon>Schistosoma</taxon>
    </lineage>
</organism>
<gene>
    <name evidence="2" type="ORF">SCUD_LOCUS9120</name>
</gene>
<dbReference type="GO" id="GO:0003723">
    <property type="term" value="F:RNA binding"/>
    <property type="evidence" value="ECO:0007669"/>
    <property type="project" value="TreeGrafter"/>
</dbReference>
<dbReference type="EMBL" id="UZAK01033076">
    <property type="protein sequence ID" value="VDP34224.1"/>
    <property type="molecule type" value="Genomic_DNA"/>
</dbReference>
<proteinExistence type="predicted"/>
<dbReference type="STRING" id="6186.A0A183K2A7"/>
<dbReference type="WBParaSite" id="SCUD_0000912001-mRNA-1">
    <property type="protein sequence ID" value="SCUD_0000912001-mRNA-1"/>
    <property type="gene ID" value="SCUD_0000912001"/>
</dbReference>
<feature type="compositionally biased region" description="Low complexity" evidence="1">
    <location>
        <begin position="121"/>
        <end position="136"/>
    </location>
</feature>
<dbReference type="PANTHER" id="PTHR23185:SF0">
    <property type="entry name" value="PROTEIN VIRILIZER HOMOLOG"/>
    <property type="match status" value="1"/>
</dbReference>